<organism evidence="1 2">
    <name type="scientific">Lepagella muris</name>
    <dbReference type="NCBI Taxonomy" id="3032870"/>
    <lineage>
        <taxon>Bacteria</taxon>
        <taxon>Pseudomonadati</taxon>
        <taxon>Bacteroidota</taxon>
        <taxon>Bacteroidia</taxon>
        <taxon>Bacteroidales</taxon>
        <taxon>Muribaculaceae</taxon>
        <taxon>Lepagella</taxon>
    </lineage>
</organism>
<comment type="caution">
    <text evidence="1">The sequence shown here is derived from an EMBL/GenBank/DDBJ whole genome shotgun (WGS) entry which is preliminary data.</text>
</comment>
<protein>
    <submittedName>
        <fullName evidence="1">Crp/Fnr family transcriptional regulator</fullName>
    </submittedName>
</protein>
<evidence type="ECO:0000313" key="2">
    <source>
        <dbReference type="Proteomes" id="UP000306319"/>
    </source>
</evidence>
<name>A0AC61RHI4_9BACT</name>
<gene>
    <name evidence="1" type="ORF">E5331_04520</name>
</gene>
<dbReference type="Proteomes" id="UP000306319">
    <property type="component" value="Unassembled WGS sequence"/>
</dbReference>
<accession>A0AC61RHI4</accession>
<keyword evidence="2" id="KW-1185">Reference proteome</keyword>
<evidence type="ECO:0000313" key="1">
    <source>
        <dbReference type="EMBL" id="TGY80054.1"/>
    </source>
</evidence>
<reference evidence="1" key="1">
    <citation type="submission" date="2019-04" db="EMBL/GenBank/DDBJ databases">
        <title>Microbes associate with the intestines of laboratory mice.</title>
        <authorList>
            <person name="Navarre W."/>
            <person name="Wong E."/>
            <person name="Huang K."/>
            <person name="Tropini C."/>
            <person name="Ng K."/>
            <person name="Yu B."/>
        </authorList>
    </citation>
    <scope>NUCLEOTIDE SEQUENCE</scope>
    <source>
        <strain evidence="1">NM04_E33</strain>
    </source>
</reference>
<sequence>MAEFMGYMILFASNQAFISNKISNFVNMKRPFNTHIEDIDLKFWHDLIESHGKLVTLNAGDYICHAGEPSSLCGYVKSGYLCLEFIKHDGETKIGGFAFKDALIGDFPFCLNNEPSHFDIVARRKSKVWLMDGQILKGICDNDPYAGKQWELLMESSYRSLLNRFCNILLKSPAERYANLICEHPQIEQDVPQKDIAAYLQISPQYLCRLRKTRIKGNSDNTEI</sequence>
<dbReference type="EMBL" id="SRYB01000004">
    <property type="protein sequence ID" value="TGY80054.1"/>
    <property type="molecule type" value="Genomic_DNA"/>
</dbReference>
<proteinExistence type="predicted"/>